<gene>
    <name evidence="2" type="ORF">WKI71_39460</name>
</gene>
<sequence length="58" mass="6214">MTYAITNPGGDGLDTEVVTGPDGRQQRDTRRRHPQAGTAELLGRGRSLGCGHDAKLPR</sequence>
<evidence type="ECO:0000313" key="2">
    <source>
        <dbReference type="EMBL" id="MEJ8672227.1"/>
    </source>
</evidence>
<feature type="region of interest" description="Disordered" evidence="1">
    <location>
        <begin position="1"/>
        <end position="58"/>
    </location>
</feature>
<evidence type="ECO:0000313" key="3">
    <source>
        <dbReference type="Proteomes" id="UP001376459"/>
    </source>
</evidence>
<accession>A0ABU8UTK8</accession>
<organism evidence="2 3">
    <name type="scientific">Streptomyces machairae</name>
    <dbReference type="NCBI Taxonomy" id="3134109"/>
    <lineage>
        <taxon>Bacteria</taxon>
        <taxon>Bacillati</taxon>
        <taxon>Actinomycetota</taxon>
        <taxon>Actinomycetes</taxon>
        <taxon>Kitasatosporales</taxon>
        <taxon>Streptomycetaceae</taxon>
        <taxon>Streptomyces</taxon>
    </lineage>
</organism>
<name>A0ABU8UTK8_9ACTN</name>
<evidence type="ECO:0000256" key="1">
    <source>
        <dbReference type="SAM" id="MobiDB-lite"/>
    </source>
</evidence>
<proteinExistence type="predicted"/>
<dbReference type="EMBL" id="JBBKAK010000001">
    <property type="protein sequence ID" value="MEJ8672227.1"/>
    <property type="molecule type" value="Genomic_DNA"/>
</dbReference>
<keyword evidence="3" id="KW-1185">Reference proteome</keyword>
<dbReference type="Proteomes" id="UP001376459">
    <property type="component" value="Unassembled WGS sequence"/>
</dbReference>
<comment type="caution">
    <text evidence="2">The sequence shown here is derived from an EMBL/GenBank/DDBJ whole genome shotgun (WGS) entry which is preliminary data.</text>
</comment>
<reference evidence="2 3" key="1">
    <citation type="submission" date="2024-03" db="EMBL/GenBank/DDBJ databases">
        <title>Novel Streptomyces species of biotechnological and ecological value are a feature of Machair soil.</title>
        <authorList>
            <person name="Prole J.R."/>
            <person name="Goodfellow M."/>
            <person name="Allenby N."/>
            <person name="Ward A.C."/>
        </authorList>
    </citation>
    <scope>NUCLEOTIDE SEQUENCE [LARGE SCALE GENOMIC DNA]</scope>
    <source>
        <strain evidence="2 3">MS1.AVA.1</strain>
    </source>
</reference>
<protein>
    <submittedName>
        <fullName evidence="2">Uncharacterized protein</fullName>
    </submittedName>
</protein>